<feature type="transmembrane region" description="Helical" evidence="2">
    <location>
        <begin position="15"/>
        <end position="34"/>
    </location>
</feature>
<feature type="transmembrane region" description="Helical" evidence="2">
    <location>
        <begin position="98"/>
        <end position="120"/>
    </location>
</feature>
<gene>
    <name evidence="3" type="primary">106055068</name>
</gene>
<dbReference type="EnsemblMetazoa" id="BGLB035364-RB">
    <property type="protein sequence ID" value="BGLB035364-PB"/>
    <property type="gene ID" value="BGLB035364"/>
</dbReference>
<proteinExistence type="predicted"/>
<sequence>MAGYLFKPNGEKCPLIRMASLFTCGLALSLYVIISSREWVLTLIALILFTDSLLAQYLGLMIKKNSCPRHFFDVLVLCLLFCAIVLSGFAAAANVNDLLRFVLAVSSISCYSLVFFYFIYTFRRTSCPKDNPEPKIPEFNFVNPGKSSSADVPVITDTQVPNIPVYILPQNTHFSDVDTPKLPSLQQSEFLYPNLTTFIRAQTPTAPCFDETPSESTEENPQPHSPPSYHRVISAELPTYNEALTTGWADKWFEGSTRYSQKYHQSNDVIGERSPVRVKGDIISTRAQGRLHSSVINTRDGRLPSDVLNKRDGRLHSDALNTRDLGRLHSSILNTRDGRLHSDALNTRDLGRLHSSILNKRDGRLHSDALNTRDLGRLHSSILNTRDGRLHSDALNTRDLGRLHSSILNTRDGRLHSDALNTRDLGRLHSDVLNMRDGRLHNNVFNSLDYAQIHGIAYKY</sequence>
<evidence type="ECO:0000256" key="2">
    <source>
        <dbReference type="SAM" id="Phobius"/>
    </source>
</evidence>
<dbReference type="EnsemblMetazoa" id="BGLB035364-RA">
    <property type="protein sequence ID" value="BGLB035364-PA"/>
    <property type="gene ID" value="BGLB035364"/>
</dbReference>
<accession>A0A2C9LVI4</accession>
<name>A0A2C9LVI4_BIOGL</name>
<evidence type="ECO:0000313" key="4">
    <source>
        <dbReference type="Proteomes" id="UP000076420"/>
    </source>
</evidence>
<feature type="transmembrane region" description="Helical" evidence="2">
    <location>
        <begin position="40"/>
        <end position="59"/>
    </location>
</feature>
<dbReference type="AlphaFoldDB" id="A0A2C9LVI4"/>
<dbReference type="KEGG" id="bgt:106055068"/>
<feature type="transmembrane region" description="Helical" evidence="2">
    <location>
        <begin position="71"/>
        <end position="92"/>
    </location>
</feature>
<dbReference type="EnsemblMetazoa" id="BGLB035364-RC">
    <property type="protein sequence ID" value="BGLB035364-PC"/>
    <property type="gene ID" value="BGLB035364"/>
</dbReference>
<evidence type="ECO:0000256" key="1">
    <source>
        <dbReference type="SAM" id="MobiDB-lite"/>
    </source>
</evidence>
<reference evidence="3" key="1">
    <citation type="submission" date="2020-05" db="UniProtKB">
        <authorList>
            <consortium name="EnsemblMetazoa"/>
        </authorList>
    </citation>
    <scope>IDENTIFICATION</scope>
    <source>
        <strain evidence="3">BB02</strain>
    </source>
</reference>
<keyword evidence="2" id="KW-0472">Membrane</keyword>
<organism evidence="3 4">
    <name type="scientific">Biomphalaria glabrata</name>
    <name type="common">Bloodfluke planorb</name>
    <name type="synonym">Freshwater snail</name>
    <dbReference type="NCBI Taxonomy" id="6526"/>
    <lineage>
        <taxon>Eukaryota</taxon>
        <taxon>Metazoa</taxon>
        <taxon>Spiralia</taxon>
        <taxon>Lophotrochozoa</taxon>
        <taxon>Mollusca</taxon>
        <taxon>Gastropoda</taxon>
        <taxon>Heterobranchia</taxon>
        <taxon>Euthyneura</taxon>
        <taxon>Panpulmonata</taxon>
        <taxon>Hygrophila</taxon>
        <taxon>Lymnaeoidea</taxon>
        <taxon>Planorbidae</taxon>
        <taxon>Biomphalaria</taxon>
    </lineage>
</organism>
<dbReference type="STRING" id="6526.A0A2C9LVI4"/>
<dbReference type="Proteomes" id="UP000076420">
    <property type="component" value="Unassembled WGS sequence"/>
</dbReference>
<dbReference type="VEuPathDB" id="VectorBase:BGLAX_027548"/>
<keyword evidence="2" id="KW-1133">Transmembrane helix</keyword>
<dbReference type="VEuPathDB" id="VectorBase:BGLB035364"/>
<protein>
    <submittedName>
        <fullName evidence="3">Uncharacterized protein</fullName>
    </submittedName>
</protein>
<evidence type="ECO:0000313" key="3">
    <source>
        <dbReference type="EnsemblMetazoa" id="BGLB035364-PC"/>
    </source>
</evidence>
<keyword evidence="2" id="KW-0812">Transmembrane</keyword>
<feature type="region of interest" description="Disordered" evidence="1">
    <location>
        <begin position="206"/>
        <end position="228"/>
    </location>
</feature>
<dbReference type="EnsemblMetazoa" id="BGLB035364-RD">
    <property type="protein sequence ID" value="BGLB035364-PD"/>
    <property type="gene ID" value="BGLB035364"/>
</dbReference>